<sequence length="92" mass="8641">MPDVQLVLLVQVDPQSSGGEAVGEGVTAGVAEGVGVGVATGVAVGDGVGVGVPGDVVGVGEGVVDGPGEPKVIVNEVRHSGTGLPSKACGLD</sequence>
<proteinExistence type="predicted"/>
<accession>A0A0G1CME4</accession>
<comment type="caution">
    <text evidence="1">The sequence shown here is derived from an EMBL/GenBank/DDBJ whole genome shotgun (WGS) entry which is preliminary data.</text>
</comment>
<dbReference type="STRING" id="1618446.UV61_C0006G0146"/>
<name>A0A0G1CME4_9BACT</name>
<reference evidence="1 2" key="1">
    <citation type="journal article" date="2015" name="Nature">
        <title>rRNA introns, odd ribosomes, and small enigmatic genomes across a large radiation of phyla.</title>
        <authorList>
            <person name="Brown C.T."/>
            <person name="Hug L.A."/>
            <person name="Thomas B.C."/>
            <person name="Sharon I."/>
            <person name="Castelle C.J."/>
            <person name="Singh A."/>
            <person name="Wilkins M.J."/>
            <person name="Williams K.H."/>
            <person name="Banfield J.F."/>
        </authorList>
    </citation>
    <scope>NUCLEOTIDE SEQUENCE [LARGE SCALE GENOMIC DNA]</scope>
</reference>
<dbReference type="AlphaFoldDB" id="A0A0G1CME4"/>
<dbReference type="Proteomes" id="UP000034050">
    <property type="component" value="Unassembled WGS sequence"/>
</dbReference>
<evidence type="ECO:0000313" key="2">
    <source>
        <dbReference type="Proteomes" id="UP000034050"/>
    </source>
</evidence>
<organism evidence="1 2">
    <name type="scientific">Candidatus Gottesmanbacteria bacterium GW2011_GWB1_43_11</name>
    <dbReference type="NCBI Taxonomy" id="1618446"/>
    <lineage>
        <taxon>Bacteria</taxon>
        <taxon>Candidatus Gottesmaniibacteriota</taxon>
    </lineage>
</organism>
<protein>
    <submittedName>
        <fullName evidence="1">Uncharacterized protein</fullName>
    </submittedName>
</protein>
<evidence type="ECO:0000313" key="1">
    <source>
        <dbReference type="EMBL" id="KKS86945.1"/>
    </source>
</evidence>
<gene>
    <name evidence="1" type="ORF">UV61_C0006G0146</name>
</gene>
<dbReference type="EMBL" id="LCFD01000006">
    <property type="protein sequence ID" value="KKS86945.1"/>
    <property type="molecule type" value="Genomic_DNA"/>
</dbReference>